<evidence type="ECO:0000256" key="3">
    <source>
        <dbReference type="SAM" id="SignalP"/>
    </source>
</evidence>
<comment type="similarity">
    <text evidence="1">Belongs to the leucine-binding protein family.</text>
</comment>
<accession>A0A3N0CG78</accession>
<proteinExistence type="inferred from homology"/>
<dbReference type="InterPro" id="IPR051010">
    <property type="entry name" value="BCAA_transport"/>
</dbReference>
<dbReference type="PANTHER" id="PTHR30483">
    <property type="entry name" value="LEUCINE-SPECIFIC-BINDING PROTEIN"/>
    <property type="match status" value="1"/>
</dbReference>
<feature type="chain" id="PRO_5039517808" description="Leucine-binding protein domain-containing protein" evidence="3">
    <location>
        <begin position="21"/>
        <end position="405"/>
    </location>
</feature>
<evidence type="ECO:0000256" key="1">
    <source>
        <dbReference type="ARBA" id="ARBA00010062"/>
    </source>
</evidence>
<dbReference type="PROSITE" id="PS51257">
    <property type="entry name" value="PROKAR_LIPOPROTEIN"/>
    <property type="match status" value="1"/>
</dbReference>
<organism evidence="5 6">
    <name type="scientific">Nocardioides marmoriginsengisoli</name>
    <dbReference type="NCBI Taxonomy" id="661483"/>
    <lineage>
        <taxon>Bacteria</taxon>
        <taxon>Bacillati</taxon>
        <taxon>Actinomycetota</taxon>
        <taxon>Actinomycetes</taxon>
        <taxon>Propionibacteriales</taxon>
        <taxon>Nocardioidaceae</taxon>
        <taxon>Nocardioides</taxon>
    </lineage>
</organism>
<evidence type="ECO:0000259" key="4">
    <source>
        <dbReference type="Pfam" id="PF13458"/>
    </source>
</evidence>
<dbReference type="OrthoDB" id="7337537at2"/>
<evidence type="ECO:0000313" key="5">
    <source>
        <dbReference type="EMBL" id="RNL62464.1"/>
    </source>
</evidence>
<reference evidence="5 6" key="1">
    <citation type="submission" date="2018-11" db="EMBL/GenBank/DDBJ databases">
        <authorList>
            <person name="Li F."/>
        </authorList>
    </citation>
    <scope>NUCLEOTIDE SEQUENCE [LARGE SCALE GENOMIC DNA]</scope>
    <source>
        <strain evidence="5 6">Gsoil 097</strain>
    </source>
</reference>
<dbReference type="InterPro" id="IPR028082">
    <property type="entry name" value="Peripla_BP_I"/>
</dbReference>
<feature type="domain" description="Leucine-binding protein" evidence="4">
    <location>
        <begin position="35"/>
        <end position="386"/>
    </location>
</feature>
<protein>
    <recommendedName>
        <fullName evidence="4">Leucine-binding protein domain-containing protein</fullName>
    </recommendedName>
</protein>
<dbReference type="RefSeq" id="WP_123227760.1">
    <property type="nucleotide sequence ID" value="NZ_RJSE01000007.1"/>
</dbReference>
<keyword evidence="6" id="KW-1185">Reference proteome</keyword>
<name>A0A3N0CG78_9ACTN</name>
<sequence>MRVRSIAWVAGAALAVTGLAACGEDSGSSDGSELVIGEVAELTGAAEAVGGPQHNAIKLAVDEINAAGGIRIGDKKVRIKLRTEDTKSDPTVGVTAVQKLLTKDGVHYLVGSLSGAVASAYLPVIKDRKDIIDIVVGAANPGLNENISVYRPRADAFQSVDAEVTLALETAGELGTDNIAVLSDKKLQSNAVAVPKIVDAIKAAGKTVVGPVDFEMGATQFSSQIAALKRAGNKVALFQGYGTDLMTFVKQARAQGYDGTVVAASGATADQVKQADVSADALKNVFDIGTAFPADLVALKLNAEAAQKFADAYEKEFGAPPGYTSASAYGGVHILAAALEKAGTTTDYAKVREALDDLTVADVPELAEKVVPQEGDRIFKDHQAYFSLVLRAWDGAAWTTVKAIG</sequence>
<evidence type="ECO:0000256" key="2">
    <source>
        <dbReference type="ARBA" id="ARBA00022729"/>
    </source>
</evidence>
<dbReference type="SUPFAM" id="SSF53822">
    <property type="entry name" value="Periplasmic binding protein-like I"/>
    <property type="match status" value="1"/>
</dbReference>
<evidence type="ECO:0000313" key="6">
    <source>
        <dbReference type="Proteomes" id="UP000267128"/>
    </source>
</evidence>
<dbReference type="Proteomes" id="UP000267128">
    <property type="component" value="Unassembled WGS sequence"/>
</dbReference>
<dbReference type="PANTHER" id="PTHR30483:SF6">
    <property type="entry name" value="PERIPLASMIC BINDING PROTEIN OF ABC TRANSPORTER FOR NATURAL AMINO ACIDS"/>
    <property type="match status" value="1"/>
</dbReference>
<dbReference type="Gene3D" id="3.40.50.2300">
    <property type="match status" value="2"/>
</dbReference>
<feature type="signal peptide" evidence="3">
    <location>
        <begin position="1"/>
        <end position="20"/>
    </location>
</feature>
<dbReference type="EMBL" id="RJSE01000007">
    <property type="protein sequence ID" value="RNL62464.1"/>
    <property type="molecule type" value="Genomic_DNA"/>
</dbReference>
<keyword evidence="2 3" id="KW-0732">Signal</keyword>
<gene>
    <name evidence="5" type="ORF">EFK50_11875</name>
</gene>
<dbReference type="InterPro" id="IPR028081">
    <property type="entry name" value="Leu-bd"/>
</dbReference>
<dbReference type="AlphaFoldDB" id="A0A3N0CG78"/>
<comment type="caution">
    <text evidence="5">The sequence shown here is derived from an EMBL/GenBank/DDBJ whole genome shotgun (WGS) entry which is preliminary data.</text>
</comment>
<dbReference type="Pfam" id="PF13458">
    <property type="entry name" value="Peripla_BP_6"/>
    <property type="match status" value="1"/>
</dbReference>